<accession>C4GLG4</accession>
<dbReference type="AlphaFoldDB" id="C4GLG4"/>
<evidence type="ECO:0000256" key="1">
    <source>
        <dbReference type="SAM" id="MobiDB-lite"/>
    </source>
</evidence>
<feature type="region of interest" description="Disordered" evidence="1">
    <location>
        <begin position="1"/>
        <end position="30"/>
    </location>
</feature>
<dbReference type="Proteomes" id="UP000003009">
    <property type="component" value="Unassembled WGS sequence"/>
</dbReference>
<reference evidence="2" key="1">
    <citation type="submission" date="2009-04" db="EMBL/GenBank/DDBJ databases">
        <authorList>
            <person name="Weinstock G."/>
            <person name="Sodergren E."/>
            <person name="Clifton S."/>
            <person name="Fulton L."/>
            <person name="Fulton B."/>
            <person name="Courtney L."/>
            <person name="Fronick C."/>
            <person name="Harrison M."/>
            <person name="Strong C."/>
            <person name="Farmer C."/>
            <person name="Delahaunty K."/>
            <person name="Markovic C."/>
            <person name="Hall O."/>
            <person name="Minx P."/>
            <person name="Tomlinson C."/>
            <person name="Mitreva M."/>
            <person name="Nelson J."/>
            <person name="Hou S."/>
            <person name="Wollam A."/>
            <person name="Pepin K.H."/>
            <person name="Johnson M."/>
            <person name="Bhonagiri V."/>
            <person name="Nash W.E."/>
            <person name="Warren W."/>
            <person name="Chinwalla A."/>
            <person name="Mardis E.R."/>
            <person name="Wilson R.K."/>
        </authorList>
    </citation>
    <scope>NUCLEOTIDE SEQUENCE [LARGE SCALE GENOMIC DNA]</scope>
    <source>
        <strain evidence="2">ATCC 51147</strain>
    </source>
</reference>
<keyword evidence="3" id="KW-1185">Reference proteome</keyword>
<dbReference type="EMBL" id="ACJW02000005">
    <property type="protein sequence ID" value="EEP66965.1"/>
    <property type="molecule type" value="Genomic_DNA"/>
</dbReference>
<proteinExistence type="predicted"/>
<organism evidence="2 3">
    <name type="scientific">Kingella oralis ATCC 51147</name>
    <dbReference type="NCBI Taxonomy" id="629741"/>
    <lineage>
        <taxon>Bacteria</taxon>
        <taxon>Pseudomonadati</taxon>
        <taxon>Pseudomonadota</taxon>
        <taxon>Betaproteobacteria</taxon>
        <taxon>Neisseriales</taxon>
        <taxon>Neisseriaceae</taxon>
        <taxon>Kingella</taxon>
    </lineage>
</organism>
<comment type="caution">
    <text evidence="2">The sequence shown here is derived from an EMBL/GenBank/DDBJ whole genome shotgun (WGS) entry which is preliminary data.</text>
</comment>
<sequence length="46" mass="5269">MGRQPETARQPESQGETDFRLPLPHHQQTRLPKLRPCSALIFAITD</sequence>
<dbReference type="HOGENOM" id="CLU_3184746_0_0_4"/>
<evidence type="ECO:0000313" key="3">
    <source>
        <dbReference type="Proteomes" id="UP000003009"/>
    </source>
</evidence>
<protein>
    <submittedName>
        <fullName evidence="2">Uncharacterized protein</fullName>
    </submittedName>
</protein>
<evidence type="ECO:0000313" key="2">
    <source>
        <dbReference type="EMBL" id="EEP66965.1"/>
    </source>
</evidence>
<name>C4GLG4_9NEIS</name>
<gene>
    <name evidence="2" type="ORF">GCWU000324_02535</name>
</gene>